<dbReference type="Pfam" id="PF06050">
    <property type="entry name" value="HGD-D"/>
    <property type="match status" value="1"/>
</dbReference>
<evidence type="ECO:0000256" key="3">
    <source>
        <dbReference type="ARBA" id="ARBA00023004"/>
    </source>
</evidence>
<dbReference type="PANTHER" id="PTHR30548">
    <property type="entry name" value="2-HYDROXYGLUTARYL-COA DEHYDRATASE, D-COMPONENT-RELATED"/>
    <property type="match status" value="1"/>
</dbReference>
<dbReference type="AlphaFoldDB" id="A0A1V1PAA3"/>
<dbReference type="Gene3D" id="3.40.50.11890">
    <property type="match status" value="1"/>
</dbReference>
<dbReference type="GO" id="GO:0051536">
    <property type="term" value="F:iron-sulfur cluster binding"/>
    <property type="evidence" value="ECO:0007669"/>
    <property type="project" value="UniProtKB-KW"/>
</dbReference>
<protein>
    <submittedName>
        <fullName evidence="5">2-hydroxyglutaryl-CoA dehydratase D-component</fullName>
    </submittedName>
</protein>
<proteinExistence type="inferred from homology"/>
<keyword evidence="4" id="KW-0411">Iron-sulfur</keyword>
<dbReference type="PANTHER" id="PTHR30548:SF4">
    <property type="entry name" value="SUBUNIT OF OXYGEN-SENSITIVE 2-HYDROXYISOCAPROYL-COA DEHYDRATASE"/>
    <property type="match status" value="1"/>
</dbReference>
<keyword evidence="3" id="KW-0408">Iron</keyword>
<name>A0A1V1PAA3_9BACT</name>
<comment type="similarity">
    <text evidence="1">Belongs to the FldB/FldC dehydratase alpha/beta subunit family.</text>
</comment>
<comment type="caution">
    <text evidence="5">The sequence shown here is derived from an EMBL/GenBank/DDBJ whole genome shotgun (WGS) entry which is preliminary data.</text>
</comment>
<organism evidence="5 6">
    <name type="scientific">Candidatus Magnetoglobus multicellularis str. Araruama</name>
    <dbReference type="NCBI Taxonomy" id="890399"/>
    <lineage>
        <taxon>Bacteria</taxon>
        <taxon>Pseudomonadati</taxon>
        <taxon>Thermodesulfobacteriota</taxon>
        <taxon>Desulfobacteria</taxon>
        <taxon>Desulfobacterales</taxon>
        <taxon>Desulfobacteraceae</taxon>
        <taxon>Candidatus Magnetoglobus</taxon>
    </lineage>
</organism>
<dbReference type="Gene3D" id="3.40.50.11900">
    <property type="match status" value="1"/>
</dbReference>
<reference evidence="6" key="1">
    <citation type="submission" date="2012-11" db="EMBL/GenBank/DDBJ databases">
        <authorList>
            <person name="Lucero-Rivera Y.E."/>
            <person name="Tovar-Ramirez D."/>
        </authorList>
    </citation>
    <scope>NUCLEOTIDE SEQUENCE [LARGE SCALE GENOMIC DNA]</scope>
    <source>
        <strain evidence="6">Araruama</strain>
    </source>
</reference>
<dbReference type="EMBL" id="ATBP01000216">
    <property type="protein sequence ID" value="ETR71832.1"/>
    <property type="molecule type" value="Genomic_DNA"/>
</dbReference>
<evidence type="ECO:0000313" key="5">
    <source>
        <dbReference type="EMBL" id="ETR71832.1"/>
    </source>
</evidence>
<sequence>MSKTKSQADKHLSKIMIQGYMDLHQKASNGAFCVWIAINVPSEIFAGFDNMVYGVPESHAAMCAGKGIGADMCEKAENIGYSMDLCSYARIDIGNSTDNGKDSPTFGLPKPDLLISNNNNCALLAKWFDVHHRQWDVPHFIMDIPFCYTPQQAKDHAYIVSQIKDLIGYMEKLSGQKFDINGFKDAVQNSWNGIVQWKRFLNTAKNKPSPITAFDSFVHMAPFLTLRGTQALKTHFKLLADEADRKLENQQYPVPNEKYRLFWDNIAPWHQLRKMSGRLAELNANIVGASYTSCMGTVEGSFDLHVWDNDDPFDYIARTMNAYMCPHGMTLRHASMKKAIDEFSIDGVIFASNRSCKPYSITQLDQKKGCSVPAVMIEVDHADVRKYSEESTFIRLETLLERIKS</sequence>
<gene>
    <name evidence="5" type="ORF">OMM_02189</name>
</gene>
<dbReference type="Proteomes" id="UP000189670">
    <property type="component" value="Unassembled WGS sequence"/>
</dbReference>
<dbReference type="InterPro" id="IPR010327">
    <property type="entry name" value="FldB/FldC_alpha/beta"/>
</dbReference>
<evidence type="ECO:0000256" key="2">
    <source>
        <dbReference type="ARBA" id="ARBA00022723"/>
    </source>
</evidence>
<accession>A0A1V1PAA3</accession>
<evidence type="ECO:0000256" key="1">
    <source>
        <dbReference type="ARBA" id="ARBA00005806"/>
    </source>
</evidence>
<keyword evidence="2" id="KW-0479">Metal-binding</keyword>
<dbReference type="GO" id="GO:0046872">
    <property type="term" value="F:metal ion binding"/>
    <property type="evidence" value="ECO:0007669"/>
    <property type="project" value="UniProtKB-KW"/>
</dbReference>
<evidence type="ECO:0000256" key="4">
    <source>
        <dbReference type="ARBA" id="ARBA00023014"/>
    </source>
</evidence>
<evidence type="ECO:0000313" key="6">
    <source>
        <dbReference type="Proteomes" id="UP000189670"/>
    </source>
</evidence>